<evidence type="ECO:0000256" key="2">
    <source>
        <dbReference type="ARBA" id="ARBA00002764"/>
    </source>
</evidence>
<organism evidence="10 11">
    <name type="scientific">Candidatus Nomurabacteria bacterium CG2_30_43_9</name>
    <dbReference type="NCBI Taxonomy" id="1805283"/>
    <lineage>
        <taxon>Bacteria</taxon>
        <taxon>Candidatus Nomuraibacteriota</taxon>
    </lineage>
</organism>
<dbReference type="InterPro" id="IPR011835">
    <property type="entry name" value="GS/SS"/>
</dbReference>
<gene>
    <name evidence="7" type="primary">glgA</name>
    <name evidence="10" type="ORF">AUK15_00775</name>
</gene>
<dbReference type="AlphaFoldDB" id="A0A1J5GGH8"/>
<dbReference type="Pfam" id="PF08323">
    <property type="entry name" value="Glyco_transf_5"/>
    <property type="match status" value="1"/>
</dbReference>
<proteinExistence type="inferred from homology"/>
<evidence type="ECO:0000256" key="1">
    <source>
        <dbReference type="ARBA" id="ARBA00001478"/>
    </source>
</evidence>
<evidence type="ECO:0000259" key="8">
    <source>
        <dbReference type="Pfam" id="PF00534"/>
    </source>
</evidence>
<protein>
    <recommendedName>
        <fullName evidence="7">Glycogen synthase</fullName>
        <ecNumber evidence="7">2.4.1.21</ecNumber>
    </recommendedName>
    <alternativeName>
        <fullName evidence="7">Starch [bacterial glycogen] synthase</fullName>
    </alternativeName>
</protein>
<dbReference type="GO" id="GO:0004373">
    <property type="term" value="F:alpha-1,4-glucan glucosyltransferase (UDP-glucose donor) activity"/>
    <property type="evidence" value="ECO:0007669"/>
    <property type="project" value="InterPro"/>
</dbReference>
<evidence type="ECO:0000256" key="4">
    <source>
        <dbReference type="ARBA" id="ARBA00022676"/>
    </source>
</evidence>
<evidence type="ECO:0000256" key="3">
    <source>
        <dbReference type="ARBA" id="ARBA00010281"/>
    </source>
</evidence>
<comment type="catalytic activity">
    <reaction evidence="1 7">
        <text>[(1-&gt;4)-alpha-D-glucosyl](n) + ADP-alpha-D-glucose = [(1-&gt;4)-alpha-D-glucosyl](n+1) + ADP + H(+)</text>
        <dbReference type="Rhea" id="RHEA:18189"/>
        <dbReference type="Rhea" id="RHEA-COMP:9584"/>
        <dbReference type="Rhea" id="RHEA-COMP:9587"/>
        <dbReference type="ChEBI" id="CHEBI:15378"/>
        <dbReference type="ChEBI" id="CHEBI:15444"/>
        <dbReference type="ChEBI" id="CHEBI:57498"/>
        <dbReference type="ChEBI" id="CHEBI:456216"/>
        <dbReference type="EC" id="2.4.1.21"/>
    </reaction>
</comment>
<comment type="function">
    <text evidence="2 7">Synthesizes alpha-1,4-glucan chains using ADP-glucose.</text>
</comment>
<dbReference type="GO" id="GO:0009011">
    <property type="term" value="F:alpha-1,4-glucan glucosyltransferase (ADP-glucose donor) activity"/>
    <property type="evidence" value="ECO:0007669"/>
    <property type="project" value="UniProtKB-UniRule"/>
</dbReference>
<evidence type="ECO:0000256" key="5">
    <source>
        <dbReference type="ARBA" id="ARBA00022679"/>
    </source>
</evidence>
<evidence type="ECO:0000256" key="7">
    <source>
        <dbReference type="HAMAP-Rule" id="MF_00484"/>
    </source>
</evidence>
<comment type="similarity">
    <text evidence="3 7">Belongs to the glycosyltransferase 1 family. Bacterial/plant glycogen synthase subfamily.</text>
</comment>
<comment type="pathway">
    <text evidence="7">Glycan biosynthesis; glycogen biosynthesis.</text>
</comment>
<dbReference type="EMBL" id="MNYX01000019">
    <property type="protein sequence ID" value="OIP66176.1"/>
    <property type="molecule type" value="Genomic_DNA"/>
</dbReference>
<dbReference type="HAMAP" id="MF_00484">
    <property type="entry name" value="Glycogen_synth"/>
    <property type="match status" value="1"/>
</dbReference>
<keyword evidence="4 7" id="KW-0328">Glycosyltransferase</keyword>
<feature type="domain" description="Starch synthase catalytic" evidence="9">
    <location>
        <begin position="11"/>
        <end position="253"/>
    </location>
</feature>
<accession>A0A1J5GGH8</accession>
<comment type="caution">
    <text evidence="10">The sequence shown here is derived from an EMBL/GenBank/DDBJ whole genome shotgun (WGS) entry which is preliminary data.</text>
</comment>
<evidence type="ECO:0000313" key="11">
    <source>
        <dbReference type="Proteomes" id="UP000182059"/>
    </source>
</evidence>
<dbReference type="GO" id="GO:0005978">
    <property type="term" value="P:glycogen biosynthetic process"/>
    <property type="evidence" value="ECO:0007669"/>
    <property type="project" value="UniProtKB-UniRule"/>
</dbReference>
<dbReference type="NCBIfam" id="TIGR02095">
    <property type="entry name" value="glgA"/>
    <property type="match status" value="1"/>
</dbReference>
<keyword evidence="6 7" id="KW-0320">Glycogen biosynthesis</keyword>
<evidence type="ECO:0000259" key="9">
    <source>
        <dbReference type="Pfam" id="PF08323"/>
    </source>
</evidence>
<evidence type="ECO:0000313" key="10">
    <source>
        <dbReference type="EMBL" id="OIP66176.1"/>
    </source>
</evidence>
<dbReference type="PANTHER" id="PTHR45825">
    <property type="entry name" value="GRANULE-BOUND STARCH SYNTHASE 1, CHLOROPLASTIC/AMYLOPLASTIC"/>
    <property type="match status" value="1"/>
</dbReference>
<dbReference type="CDD" id="cd03791">
    <property type="entry name" value="GT5_Glycogen_synthase_DULL1-like"/>
    <property type="match status" value="1"/>
</dbReference>
<dbReference type="InterPro" id="IPR013534">
    <property type="entry name" value="Starch_synth_cat_dom"/>
</dbReference>
<name>A0A1J5GGH8_9BACT</name>
<dbReference type="SUPFAM" id="SSF53756">
    <property type="entry name" value="UDP-Glycosyltransferase/glycogen phosphorylase"/>
    <property type="match status" value="1"/>
</dbReference>
<feature type="domain" description="Glycosyl transferase family 1" evidence="8">
    <location>
        <begin position="300"/>
        <end position="461"/>
    </location>
</feature>
<dbReference type="PANTHER" id="PTHR45825:SF11">
    <property type="entry name" value="ALPHA AMYLASE DOMAIN-CONTAINING PROTEIN"/>
    <property type="match status" value="1"/>
</dbReference>
<dbReference type="Proteomes" id="UP000182059">
    <property type="component" value="Unassembled WGS sequence"/>
</dbReference>
<reference evidence="10 11" key="1">
    <citation type="journal article" date="2016" name="Environ. Microbiol.">
        <title>Genomic resolution of a cold subsurface aquifer community provides metabolic insights for novel microbes adapted to high CO concentrations.</title>
        <authorList>
            <person name="Probst A.J."/>
            <person name="Castelle C.J."/>
            <person name="Singh A."/>
            <person name="Brown C.T."/>
            <person name="Anantharaman K."/>
            <person name="Sharon I."/>
            <person name="Hug L.A."/>
            <person name="Burstein D."/>
            <person name="Emerson J.B."/>
            <person name="Thomas B.C."/>
            <person name="Banfield J.F."/>
        </authorList>
    </citation>
    <scope>NUCLEOTIDE SEQUENCE [LARGE SCALE GENOMIC DNA]</scope>
    <source>
        <strain evidence="10">CG2_30_43_9</strain>
    </source>
</reference>
<sequence>MNNRSTKKTLNILFVAAEAAPFAKVGGLGEVMNALPTAMRKMHHDVRLLMPKYASIDIQKYPMELEIGNIRVATEQEDPQGLLVSNIVKHTARDKSVTYFLENMEYFEKRANVYGYIDDTARWLLLSRASIEFIKRSSWKPDVIIASDWETGFIPNLIKTEHKDDIELRHIKTIFCIHNLRNQGTFDATFVTEIEADSGQSILPPFFSPTIKKLNGMRRGILFADAIVTVSPTYVKEILSPQYGEHLEGVLKERRDHLFGILNGINTKLFNPSTDPLLKTRYSVREISQRKSNKTAIQSRFGLEENPDAMLFGYVGRLDEQKGLSLIQETIKPLLNNLNFQLVLMGTGERVFKKFFKELVGQYPGRVGVHLEYSDTLPRMIFAGADVTLIPSRFEPCGLVQMEAMRYGSIPLVRKTGGLADSVSEYQPDNDSGTGFVFEEYNQYAFLIAMVRAYESYRNKREWDKLIKRAMKKSFSWESSAEKYIELCMNVIKK</sequence>
<dbReference type="UniPathway" id="UPA00164"/>
<dbReference type="Pfam" id="PF00534">
    <property type="entry name" value="Glycos_transf_1"/>
    <property type="match status" value="1"/>
</dbReference>
<evidence type="ECO:0000256" key="6">
    <source>
        <dbReference type="ARBA" id="ARBA00023056"/>
    </source>
</evidence>
<dbReference type="InterPro" id="IPR001296">
    <property type="entry name" value="Glyco_trans_1"/>
</dbReference>
<dbReference type="Gene3D" id="3.40.50.2000">
    <property type="entry name" value="Glycogen Phosphorylase B"/>
    <property type="match status" value="2"/>
</dbReference>
<feature type="binding site" evidence="7">
    <location>
        <position position="24"/>
    </location>
    <ligand>
        <name>ADP-alpha-D-glucose</name>
        <dbReference type="ChEBI" id="CHEBI:57498"/>
    </ligand>
</feature>
<dbReference type="EC" id="2.4.1.21" evidence="7"/>
<keyword evidence="5 7" id="KW-0808">Transferase</keyword>